<reference evidence="1 2" key="1">
    <citation type="submission" date="2012-10" db="EMBL/GenBank/DDBJ databases">
        <authorList>
            <person name="Genoscope - CEA"/>
        </authorList>
    </citation>
    <scope>NUCLEOTIDE SEQUENCE [LARGE SCALE GENOMIC DNA]</scope>
    <source>
        <strain evidence="2">AM13 / DSM 14728</strain>
    </source>
</reference>
<proteinExistence type="predicted"/>
<dbReference type="STRING" id="1121451.DESAM_20343"/>
<dbReference type="HOGENOM" id="CLU_1657975_0_0_7"/>
<evidence type="ECO:0000313" key="2">
    <source>
        <dbReference type="Proteomes" id="UP000010808"/>
    </source>
</evidence>
<evidence type="ECO:0000313" key="1">
    <source>
        <dbReference type="EMBL" id="CCO22634.1"/>
    </source>
</evidence>
<dbReference type="KEGG" id="dhy:DESAM_20343"/>
<dbReference type="AlphaFoldDB" id="L0R7B8"/>
<sequence length="160" mass="17650">MTKKNKKIFFLFTGLAVFAILGVVIFNAAGFNKPPRPRLADGFQFKKGISASELNLTDHEVHKLNGSLRRNRGIVEKAILTVLDAGSEPYPDEKSRSSELKFSLALKGKNGMIFAPDNVFCARQKLVKEIVSNVDRGAKILVTYSAEPILKGKDVIIVDM</sequence>
<keyword evidence="2" id="KW-1185">Reference proteome</keyword>
<dbReference type="Proteomes" id="UP000010808">
    <property type="component" value="Chromosome"/>
</dbReference>
<dbReference type="eggNOG" id="ENOG5032DRJ">
    <property type="taxonomic scope" value="Bacteria"/>
</dbReference>
<protein>
    <submittedName>
        <fullName evidence="1">Uncharacterized protein</fullName>
    </submittedName>
</protein>
<gene>
    <name evidence="1" type="ORF">DESAM_20343</name>
</gene>
<dbReference type="EMBL" id="FO203522">
    <property type="protein sequence ID" value="CCO22634.1"/>
    <property type="molecule type" value="Genomic_DNA"/>
</dbReference>
<organism evidence="1 2">
    <name type="scientific">Maridesulfovibrio hydrothermalis AM13 = DSM 14728</name>
    <dbReference type="NCBI Taxonomy" id="1121451"/>
    <lineage>
        <taxon>Bacteria</taxon>
        <taxon>Pseudomonadati</taxon>
        <taxon>Thermodesulfobacteriota</taxon>
        <taxon>Desulfovibrionia</taxon>
        <taxon>Desulfovibrionales</taxon>
        <taxon>Desulfovibrionaceae</taxon>
        <taxon>Maridesulfovibrio</taxon>
    </lineage>
</organism>
<accession>L0R7B8</accession>
<name>L0R7B8_9BACT</name>
<dbReference type="OrthoDB" id="5457938at2"/>
<dbReference type="RefSeq" id="WP_015335242.1">
    <property type="nucleotide sequence ID" value="NC_020055.1"/>
</dbReference>
<dbReference type="PATRIC" id="fig|1121451.3.peg.611"/>